<name>A0AAX0PUS4_LACJH</name>
<gene>
    <name evidence="1" type="ORF">A3P64_05735</name>
</gene>
<evidence type="ECO:0008006" key="3">
    <source>
        <dbReference type="Google" id="ProtNLM"/>
    </source>
</evidence>
<dbReference type="RefSeq" id="WP_095154500.1">
    <property type="nucleotide sequence ID" value="NZ_NIBB01000031.1"/>
</dbReference>
<reference evidence="1 2" key="1">
    <citation type="submission" date="2017-05" db="EMBL/GenBank/DDBJ databases">
        <title>Lactobacillus johnsonii from commercial turkeys.</title>
        <authorList>
            <person name="Johnson T.J."/>
            <person name="Youmans B."/>
        </authorList>
    </citation>
    <scope>NUCLEOTIDE SEQUENCE [LARGE SCALE GENOMIC DNA]</scope>
    <source>
        <strain evidence="1 2">UMNLJ54</strain>
    </source>
</reference>
<dbReference type="Proteomes" id="UP000216448">
    <property type="component" value="Unassembled WGS sequence"/>
</dbReference>
<dbReference type="EMBL" id="NIBB01000031">
    <property type="protein sequence ID" value="PAB52576.1"/>
    <property type="molecule type" value="Genomic_DNA"/>
</dbReference>
<organism evidence="1 2">
    <name type="scientific">Lactobacillus johnsonii</name>
    <dbReference type="NCBI Taxonomy" id="33959"/>
    <lineage>
        <taxon>Bacteria</taxon>
        <taxon>Bacillati</taxon>
        <taxon>Bacillota</taxon>
        <taxon>Bacilli</taxon>
        <taxon>Lactobacillales</taxon>
        <taxon>Lactobacillaceae</taxon>
        <taxon>Lactobacillus</taxon>
    </lineage>
</organism>
<protein>
    <recommendedName>
        <fullName evidence="3">Lj928 prophage protein</fullName>
    </recommendedName>
</protein>
<evidence type="ECO:0000313" key="2">
    <source>
        <dbReference type="Proteomes" id="UP000216448"/>
    </source>
</evidence>
<dbReference type="AlphaFoldDB" id="A0AAX0PUS4"/>
<comment type="caution">
    <text evidence="1">The sequence shown here is derived from an EMBL/GenBank/DDBJ whole genome shotgun (WGS) entry which is preliminary data.</text>
</comment>
<evidence type="ECO:0000313" key="1">
    <source>
        <dbReference type="EMBL" id="PAB52576.1"/>
    </source>
</evidence>
<proteinExistence type="predicted"/>
<sequence length="83" mass="10076">MKINVYTPNFHRITDNYLLDELSKYNSKEKVVFKPNWKSGYKYQIEVEKASELHDFIHNFYAYGKNPKILADDDGEWYIEMKY</sequence>
<accession>A0AAX0PUS4</accession>